<keyword evidence="4" id="KW-1185">Reference proteome</keyword>
<evidence type="ECO:0000313" key="4">
    <source>
        <dbReference type="Proteomes" id="UP001500879"/>
    </source>
</evidence>
<dbReference type="CDD" id="cd04486">
    <property type="entry name" value="YhcR_OBF_like"/>
    <property type="match status" value="1"/>
</dbReference>
<comment type="caution">
    <text evidence="3">The sequence shown here is derived from an EMBL/GenBank/DDBJ whole genome shotgun (WGS) entry which is preliminary data.</text>
</comment>
<evidence type="ECO:0000259" key="2">
    <source>
        <dbReference type="Pfam" id="PF03372"/>
    </source>
</evidence>
<dbReference type="SUPFAM" id="SSF56219">
    <property type="entry name" value="DNase I-like"/>
    <property type="match status" value="1"/>
</dbReference>
<evidence type="ECO:0000313" key="3">
    <source>
        <dbReference type="EMBL" id="GAA0409239.1"/>
    </source>
</evidence>
<dbReference type="PANTHER" id="PTHR42834:SF1">
    <property type="entry name" value="ENDONUCLEASE_EXONUCLEASE_PHOSPHATASE FAMILY PROTEIN (AFU_ORTHOLOGUE AFUA_3G09210)"/>
    <property type="match status" value="1"/>
</dbReference>
<accession>A0ABN0YT85</accession>
<feature type="domain" description="Endonuclease/exonuclease/phosphatase" evidence="2">
    <location>
        <begin position="315"/>
        <end position="609"/>
    </location>
</feature>
<proteinExistence type="predicted"/>
<feature type="signal peptide" evidence="1">
    <location>
        <begin position="1"/>
        <end position="36"/>
    </location>
</feature>
<dbReference type="PROSITE" id="PS51318">
    <property type="entry name" value="TAT"/>
    <property type="match status" value="1"/>
</dbReference>
<dbReference type="Proteomes" id="UP001500879">
    <property type="component" value="Unassembled WGS sequence"/>
</dbReference>
<dbReference type="EMBL" id="BAAABX010000035">
    <property type="protein sequence ID" value="GAA0409239.1"/>
    <property type="molecule type" value="Genomic_DNA"/>
</dbReference>
<organism evidence="3 4">
    <name type="scientific">Streptomyces luteireticuli</name>
    <dbReference type="NCBI Taxonomy" id="173858"/>
    <lineage>
        <taxon>Bacteria</taxon>
        <taxon>Bacillati</taxon>
        <taxon>Actinomycetota</taxon>
        <taxon>Actinomycetes</taxon>
        <taxon>Kitasatosporales</taxon>
        <taxon>Streptomycetaceae</taxon>
        <taxon>Streptomyces</taxon>
    </lineage>
</organism>
<protein>
    <recommendedName>
        <fullName evidence="2">Endonuclease/exonuclease/phosphatase domain-containing protein</fullName>
    </recommendedName>
</protein>
<name>A0ABN0YT85_9ACTN</name>
<reference evidence="3 4" key="1">
    <citation type="journal article" date="2019" name="Int. J. Syst. Evol. Microbiol.">
        <title>The Global Catalogue of Microorganisms (GCM) 10K type strain sequencing project: providing services to taxonomists for standard genome sequencing and annotation.</title>
        <authorList>
            <consortium name="The Broad Institute Genomics Platform"/>
            <consortium name="The Broad Institute Genome Sequencing Center for Infectious Disease"/>
            <person name="Wu L."/>
            <person name="Ma J."/>
        </authorList>
    </citation>
    <scope>NUCLEOTIDE SEQUENCE [LARGE SCALE GENOMIC DNA]</scope>
    <source>
        <strain evidence="3 4">JCM 4788</strain>
    </source>
</reference>
<sequence>MPSSRRRTTRRSAVTLAALVTGALAAGLLTAPTAGAAADDDGVRIHDIQGTTRLSPYAGKQVAGVPGVVTAVRGFGSARGFWFQDPDPDKDPATSEALFVFTGSTSPDVRPGDAVLVSGTVKEYYPGGENAGLQSVTQLTGAQWTVRSSGNALPAAVELNARTLPFRYAPDAHGGSVEKLPLRPDRYALDRFESLEGMRVSVRNAPVAQATSQYHDLWVTADARHDRTARGGVLYGAYADPNAARVKVASLIPFAERPFPVANVGDELTGVTAGPLDYDNHGGYTLQATELGSLTDRGLKRETTRKQRRSELAVATYNVENLSPKNPQAKFDRLASALVTNLASPDIVALEEVQDDNGTGNDGTVDAGVTLKKLTDAIAAAGGPAYQWRQINPVDGRDGGQPGGNIRTAFLFNPARVSFTDTAGGDSTTPVTVVRDGGRAALSASPGRIDPANEAWQNSRKPLAGQFTFRGKRVFVIANHFNSKGGDQGLDSRFQAPSRTSEVQRGKQAKVVNAFVKQLLAADRKANVIVAGDLNDYQFSPALSALTAGRVLTDQVNLLPVKERYGYVFQGNSQVLDHILTSPAMNGRKRTDYDIVHINAEFADQASDHDPQVLRWKP</sequence>
<gene>
    <name evidence="3" type="ORF">GCM10010357_32880</name>
</gene>
<dbReference type="InterPro" id="IPR006311">
    <property type="entry name" value="TAT_signal"/>
</dbReference>
<dbReference type="InterPro" id="IPR005135">
    <property type="entry name" value="Endo/exonuclease/phosphatase"/>
</dbReference>
<evidence type="ECO:0000256" key="1">
    <source>
        <dbReference type="SAM" id="SignalP"/>
    </source>
</evidence>
<dbReference type="InterPro" id="IPR036691">
    <property type="entry name" value="Endo/exonu/phosph_ase_sf"/>
</dbReference>
<keyword evidence="1" id="KW-0732">Signal</keyword>
<dbReference type="RefSeq" id="WP_344024780.1">
    <property type="nucleotide sequence ID" value="NZ_BAAABX010000035.1"/>
</dbReference>
<dbReference type="PANTHER" id="PTHR42834">
    <property type="entry name" value="ENDONUCLEASE/EXONUCLEASE/PHOSPHATASE FAMILY PROTEIN (AFU_ORTHOLOGUE AFUA_3G09210)"/>
    <property type="match status" value="1"/>
</dbReference>
<dbReference type="Pfam" id="PF03372">
    <property type="entry name" value="Exo_endo_phos"/>
    <property type="match status" value="1"/>
</dbReference>
<dbReference type="Gene3D" id="3.60.10.10">
    <property type="entry name" value="Endonuclease/exonuclease/phosphatase"/>
    <property type="match status" value="1"/>
</dbReference>
<feature type="chain" id="PRO_5046610068" description="Endonuclease/exonuclease/phosphatase domain-containing protein" evidence="1">
    <location>
        <begin position="37"/>
        <end position="618"/>
    </location>
</feature>